<evidence type="ECO:0000256" key="1">
    <source>
        <dbReference type="ARBA" id="ARBA00022741"/>
    </source>
</evidence>
<proteinExistence type="predicted"/>
<name>A0A1W7D4N0_9ACTN</name>
<dbReference type="SMART" id="SM00382">
    <property type="entry name" value="AAA"/>
    <property type="match status" value="2"/>
</dbReference>
<dbReference type="KEGG" id="smao:CAG99_24230"/>
<keyword evidence="1" id="KW-0547">Nucleotide-binding</keyword>
<dbReference type="EMBL" id="CP021121">
    <property type="protein sequence ID" value="ARQ71520.1"/>
    <property type="molecule type" value="Genomic_DNA"/>
</dbReference>
<dbReference type="InterPro" id="IPR003593">
    <property type="entry name" value="AAA+_ATPase"/>
</dbReference>
<accession>A0A1W7D4N0</accession>
<dbReference type="InterPro" id="IPR017871">
    <property type="entry name" value="ABC_transporter-like_CS"/>
</dbReference>
<dbReference type="GO" id="GO:0016887">
    <property type="term" value="F:ATP hydrolysis activity"/>
    <property type="evidence" value="ECO:0007669"/>
    <property type="project" value="InterPro"/>
</dbReference>
<dbReference type="Gene3D" id="3.40.50.300">
    <property type="entry name" value="P-loop containing nucleotide triphosphate hydrolases"/>
    <property type="match status" value="2"/>
</dbReference>
<dbReference type="PROSITE" id="PS50893">
    <property type="entry name" value="ABC_TRANSPORTER_2"/>
    <property type="match status" value="2"/>
</dbReference>
<dbReference type="InterPro" id="IPR015854">
    <property type="entry name" value="ABC_transpr_LolD-like"/>
</dbReference>
<organism evidence="4 5">
    <name type="scientific">Streptomyces marincola</name>
    <dbReference type="NCBI Taxonomy" id="2878388"/>
    <lineage>
        <taxon>Bacteria</taxon>
        <taxon>Bacillati</taxon>
        <taxon>Actinomycetota</taxon>
        <taxon>Actinomycetes</taxon>
        <taxon>Kitasatosporales</taxon>
        <taxon>Streptomycetaceae</taxon>
        <taxon>Streptomyces</taxon>
    </lineage>
</organism>
<dbReference type="AlphaFoldDB" id="A0A1W7D4N0"/>
<reference evidence="4 5" key="1">
    <citation type="submission" date="2017-05" db="EMBL/GenBank/DDBJ databases">
        <title>Complete genome sequence of Streptomyces sp. SCSIO 03032 revealed the diverse biosynthetic pathways for its bioactive secondary metabolites.</title>
        <authorList>
            <person name="Ma L."/>
            <person name="Zhu Y."/>
            <person name="Zhang W."/>
            <person name="Zhang G."/>
            <person name="Tian X."/>
            <person name="Zhang S."/>
            <person name="Zhang C."/>
        </authorList>
    </citation>
    <scope>NUCLEOTIDE SEQUENCE [LARGE SCALE GENOMIC DNA]</scope>
    <source>
        <strain evidence="4 5">SCSIO 03032</strain>
    </source>
</reference>
<sequence length="499" mass="50631">MTLVEVSELSLVAGGRPVLSGCSLTLRAGERVGLVGRSGSGKTALAHALLGHTRAGFARTGGTVRVAGIDPFSRAGARQVRGRLVAYLPQDCAATLPAEHRVGWVLDRAAGRAGVPRARRAAERARALERVRLPPGLARAFPHQISGGQAQRVALAAVLAAGARLIVLDEPTSGLDPALVDDVVRLLRTATGDAALLVVSHDPEVVDRLTERRLTMAGGRLAGGAGAARAGRAVAPAPPRAAPPGPPVLLAEGVTGGPGRAPVLAGAVLSLGAGECVAVLGASGAGKTTLARALAGTAVPAGGRLWLGGAEQPWPVARRTRAARLLVAHVDQDSRGALNPRERIGTALERARAAARRGGVASPSVAGLLAGVSLPAGAARRYPGELSGGERQRANLARALAAGPRVLLCDEVTASLDGATEDEVLDLLGRLRRAHGLAVVLITHSRRVASGADRCLVLRDGQLTPAWPGPGAPGVTTAPPVTALTAMTDDLTKSEEGPL</sequence>
<feature type="domain" description="ABC transporter" evidence="3">
    <location>
        <begin position="4"/>
        <end position="243"/>
    </location>
</feature>
<dbReference type="PROSITE" id="PS00211">
    <property type="entry name" value="ABC_TRANSPORTER_1"/>
    <property type="match status" value="2"/>
</dbReference>
<keyword evidence="2" id="KW-0067">ATP-binding</keyword>
<evidence type="ECO:0000259" key="3">
    <source>
        <dbReference type="PROSITE" id="PS50893"/>
    </source>
</evidence>
<dbReference type="SUPFAM" id="SSF52540">
    <property type="entry name" value="P-loop containing nucleoside triphosphate hydrolases"/>
    <property type="match status" value="2"/>
</dbReference>
<keyword evidence="5" id="KW-1185">Reference proteome</keyword>
<dbReference type="InterPro" id="IPR003439">
    <property type="entry name" value="ABC_transporter-like_ATP-bd"/>
</dbReference>
<dbReference type="Pfam" id="PF00005">
    <property type="entry name" value="ABC_tran"/>
    <property type="match status" value="2"/>
</dbReference>
<evidence type="ECO:0000313" key="4">
    <source>
        <dbReference type="EMBL" id="ARQ71520.1"/>
    </source>
</evidence>
<dbReference type="Proteomes" id="UP000194218">
    <property type="component" value="Chromosome"/>
</dbReference>
<evidence type="ECO:0000313" key="5">
    <source>
        <dbReference type="Proteomes" id="UP000194218"/>
    </source>
</evidence>
<dbReference type="GO" id="GO:0022857">
    <property type="term" value="F:transmembrane transporter activity"/>
    <property type="evidence" value="ECO:0007669"/>
    <property type="project" value="TreeGrafter"/>
</dbReference>
<dbReference type="GO" id="GO:0005524">
    <property type="term" value="F:ATP binding"/>
    <property type="evidence" value="ECO:0007669"/>
    <property type="project" value="UniProtKB-KW"/>
</dbReference>
<protein>
    <recommendedName>
        <fullName evidence="3">ABC transporter domain-containing protein</fullName>
    </recommendedName>
</protein>
<feature type="domain" description="ABC transporter" evidence="3">
    <location>
        <begin position="249"/>
        <end position="485"/>
    </location>
</feature>
<dbReference type="InterPro" id="IPR027417">
    <property type="entry name" value="P-loop_NTPase"/>
</dbReference>
<dbReference type="PANTHER" id="PTHR24220">
    <property type="entry name" value="IMPORT ATP-BINDING PROTEIN"/>
    <property type="match status" value="1"/>
</dbReference>
<dbReference type="GO" id="GO:0005886">
    <property type="term" value="C:plasma membrane"/>
    <property type="evidence" value="ECO:0007669"/>
    <property type="project" value="TreeGrafter"/>
</dbReference>
<dbReference type="PANTHER" id="PTHR24220:SF685">
    <property type="entry name" value="ABC TRANSPORTER RELATED"/>
    <property type="match status" value="1"/>
</dbReference>
<dbReference type="RefSeq" id="WP_159029943.1">
    <property type="nucleotide sequence ID" value="NZ_CP021121.1"/>
</dbReference>
<gene>
    <name evidence="4" type="ORF">CAG99_24230</name>
</gene>
<evidence type="ECO:0000256" key="2">
    <source>
        <dbReference type="ARBA" id="ARBA00022840"/>
    </source>
</evidence>
<dbReference type="OrthoDB" id="4008250at2"/>